<dbReference type="OrthoDB" id="308861at2759"/>
<reference evidence="3 4" key="1">
    <citation type="journal article" date="2013" name="Genome Biol.">
        <title>Draft genome of the mountain pine beetle, Dendroctonus ponderosae Hopkins, a major forest pest.</title>
        <authorList>
            <person name="Keeling C.I."/>
            <person name="Yuen M.M."/>
            <person name="Liao N.Y."/>
            <person name="Docking T.R."/>
            <person name="Chan S.K."/>
            <person name="Taylor G.A."/>
            <person name="Palmquist D.L."/>
            <person name="Jackman S.D."/>
            <person name="Nguyen A."/>
            <person name="Li M."/>
            <person name="Henderson H."/>
            <person name="Janes J.K."/>
            <person name="Zhao Y."/>
            <person name="Pandoh P."/>
            <person name="Moore R."/>
            <person name="Sperling F.A."/>
            <person name="Huber D.P."/>
            <person name="Birol I."/>
            <person name="Jones S.J."/>
            <person name="Bohlmann J."/>
        </authorList>
    </citation>
    <scope>NUCLEOTIDE SEQUENCE</scope>
</reference>
<feature type="compositionally biased region" description="Low complexity" evidence="1">
    <location>
        <begin position="142"/>
        <end position="154"/>
    </location>
</feature>
<gene>
    <name evidence="3" type="ORF">D910_00925</name>
</gene>
<sequence>MHEAFEFYEDTLSNRYPYSCYKQVFVDEAYEDYHSYATMTILSVNLLHSAVVIDQVYLTRKAMGQAVAEQFFGCFISMQNWSDLWLNKGISQYLCGLYCKKSFGNNEYRDMIHGMLQDVVKYEEEYGGIILGEDDAGSEPTAGADAAGRESAAGQSEQERGEVLLFDSQPAHDVVDVHRGAAQEGHAGDAHAGAPDWTRVAAAGVQQATVAGHQCGCAENR</sequence>
<evidence type="ECO:0000256" key="1">
    <source>
        <dbReference type="SAM" id="MobiDB-lite"/>
    </source>
</evidence>
<dbReference type="STRING" id="77166.U4TSI2"/>
<dbReference type="GO" id="GO:0016251">
    <property type="term" value="F:RNA polymerase II general transcription initiation factor activity"/>
    <property type="evidence" value="ECO:0007669"/>
    <property type="project" value="TreeGrafter"/>
</dbReference>
<feature type="region of interest" description="Disordered" evidence="1">
    <location>
        <begin position="133"/>
        <end position="159"/>
    </location>
</feature>
<dbReference type="InterPro" id="IPR014782">
    <property type="entry name" value="Peptidase_M1_dom"/>
</dbReference>
<evidence type="ECO:0000313" key="4">
    <source>
        <dbReference type="Proteomes" id="UP000030742"/>
    </source>
</evidence>
<protein>
    <recommendedName>
        <fullName evidence="2">Peptidase M1 membrane alanine aminopeptidase domain-containing protein</fullName>
    </recommendedName>
</protein>
<feature type="domain" description="Peptidase M1 membrane alanine aminopeptidase" evidence="2">
    <location>
        <begin position="3"/>
        <end position="112"/>
    </location>
</feature>
<dbReference type="GO" id="GO:0008270">
    <property type="term" value="F:zinc ion binding"/>
    <property type="evidence" value="ECO:0007669"/>
    <property type="project" value="InterPro"/>
</dbReference>
<dbReference type="GO" id="GO:0003682">
    <property type="term" value="F:chromatin binding"/>
    <property type="evidence" value="ECO:0007669"/>
    <property type="project" value="TreeGrafter"/>
</dbReference>
<name>U4TSI2_DENPD</name>
<dbReference type="InterPro" id="IPR027268">
    <property type="entry name" value="Peptidase_M4/M1_CTD_sf"/>
</dbReference>
<dbReference type="GO" id="GO:0005669">
    <property type="term" value="C:transcription factor TFIID complex"/>
    <property type="evidence" value="ECO:0007669"/>
    <property type="project" value="InterPro"/>
</dbReference>
<evidence type="ECO:0000259" key="2">
    <source>
        <dbReference type="Pfam" id="PF01433"/>
    </source>
</evidence>
<dbReference type="AlphaFoldDB" id="U4TSI2"/>
<feature type="non-terminal residue" evidence="3">
    <location>
        <position position="221"/>
    </location>
</feature>
<accession>U4TSI2</accession>
<dbReference type="Gene3D" id="1.10.390.10">
    <property type="entry name" value="Neutral Protease Domain 2"/>
    <property type="match status" value="1"/>
</dbReference>
<dbReference type="PANTHER" id="PTHR15137:SF9">
    <property type="entry name" value="TRANSCRIPTION INITIATION FACTOR TFIID SUBUNIT 2"/>
    <property type="match status" value="1"/>
</dbReference>
<dbReference type="GO" id="GO:0006367">
    <property type="term" value="P:transcription initiation at RNA polymerase II promoter"/>
    <property type="evidence" value="ECO:0007669"/>
    <property type="project" value="TreeGrafter"/>
</dbReference>
<dbReference type="PANTHER" id="PTHR15137">
    <property type="entry name" value="TRANSCRIPTION INITIATION FACTOR TFIID"/>
    <property type="match status" value="1"/>
</dbReference>
<proteinExistence type="predicted"/>
<evidence type="ECO:0000313" key="3">
    <source>
        <dbReference type="EMBL" id="ERL83717.1"/>
    </source>
</evidence>
<dbReference type="EMBL" id="KB630608">
    <property type="protein sequence ID" value="ERL83717.1"/>
    <property type="molecule type" value="Genomic_DNA"/>
</dbReference>
<dbReference type="GO" id="GO:0000976">
    <property type="term" value="F:transcription cis-regulatory region binding"/>
    <property type="evidence" value="ECO:0007669"/>
    <property type="project" value="TreeGrafter"/>
</dbReference>
<dbReference type="GO" id="GO:0008237">
    <property type="term" value="F:metallopeptidase activity"/>
    <property type="evidence" value="ECO:0007669"/>
    <property type="project" value="InterPro"/>
</dbReference>
<organism evidence="3 4">
    <name type="scientific">Dendroctonus ponderosae</name>
    <name type="common">Mountain pine beetle</name>
    <dbReference type="NCBI Taxonomy" id="77166"/>
    <lineage>
        <taxon>Eukaryota</taxon>
        <taxon>Metazoa</taxon>
        <taxon>Ecdysozoa</taxon>
        <taxon>Arthropoda</taxon>
        <taxon>Hexapoda</taxon>
        <taxon>Insecta</taxon>
        <taxon>Pterygota</taxon>
        <taxon>Neoptera</taxon>
        <taxon>Endopterygota</taxon>
        <taxon>Coleoptera</taxon>
        <taxon>Polyphaga</taxon>
        <taxon>Cucujiformia</taxon>
        <taxon>Curculionidae</taxon>
        <taxon>Scolytinae</taxon>
        <taxon>Dendroctonus</taxon>
    </lineage>
</organism>
<dbReference type="SUPFAM" id="SSF55486">
    <property type="entry name" value="Metalloproteases ('zincins'), catalytic domain"/>
    <property type="match status" value="1"/>
</dbReference>
<dbReference type="Pfam" id="PF01433">
    <property type="entry name" value="Peptidase_M1"/>
    <property type="match status" value="1"/>
</dbReference>
<dbReference type="InterPro" id="IPR037813">
    <property type="entry name" value="TAF2"/>
</dbReference>
<dbReference type="Proteomes" id="UP000030742">
    <property type="component" value="Unassembled WGS sequence"/>
</dbReference>